<dbReference type="InterPro" id="IPR044716">
    <property type="entry name" value="LEUNIG-like"/>
</dbReference>
<evidence type="ECO:0000313" key="2">
    <source>
        <dbReference type="Proteomes" id="UP001153076"/>
    </source>
</evidence>
<proteinExistence type="predicted"/>
<evidence type="ECO:0000313" key="1">
    <source>
        <dbReference type="EMBL" id="KAJ8429269.1"/>
    </source>
</evidence>
<dbReference type="Gene3D" id="2.130.10.10">
    <property type="entry name" value="YVTN repeat-like/Quinoprotein amine dehydrogenase"/>
    <property type="match status" value="1"/>
</dbReference>
<keyword evidence="2" id="KW-1185">Reference proteome</keyword>
<gene>
    <name evidence="1" type="ORF">Cgig2_000757</name>
</gene>
<dbReference type="InterPro" id="IPR015943">
    <property type="entry name" value="WD40/YVTN_repeat-like_dom_sf"/>
</dbReference>
<dbReference type="SUPFAM" id="SSF50978">
    <property type="entry name" value="WD40 repeat-like"/>
    <property type="match status" value="1"/>
</dbReference>
<dbReference type="EMBL" id="JAKOGI010000914">
    <property type="protein sequence ID" value="KAJ8429269.1"/>
    <property type="molecule type" value="Genomic_DNA"/>
</dbReference>
<reference evidence="1" key="1">
    <citation type="submission" date="2022-04" db="EMBL/GenBank/DDBJ databases">
        <title>Carnegiea gigantea Genome sequencing and assembly v2.</title>
        <authorList>
            <person name="Copetti D."/>
            <person name="Sanderson M.J."/>
            <person name="Burquez A."/>
            <person name="Wojciechowski M.F."/>
        </authorList>
    </citation>
    <scope>NUCLEOTIDE SEQUENCE</scope>
    <source>
        <strain evidence="1">SGP5-SGP5p</strain>
        <tissue evidence="1">Aerial part</tissue>
    </source>
</reference>
<dbReference type="InterPro" id="IPR036322">
    <property type="entry name" value="WD40_repeat_dom_sf"/>
</dbReference>
<comment type="caution">
    <text evidence="1">The sequence shown here is derived from an EMBL/GenBank/DDBJ whole genome shotgun (WGS) entry which is preliminary data.</text>
</comment>
<dbReference type="PANTHER" id="PTHR44376:SF8">
    <property type="entry name" value="TRANSCRIPTIONAL COREPRESSOR LEUNIG-LIKE"/>
    <property type="match status" value="1"/>
</dbReference>
<dbReference type="Proteomes" id="UP001153076">
    <property type="component" value="Unassembled WGS sequence"/>
</dbReference>
<organism evidence="1 2">
    <name type="scientific">Carnegiea gigantea</name>
    <dbReference type="NCBI Taxonomy" id="171969"/>
    <lineage>
        <taxon>Eukaryota</taxon>
        <taxon>Viridiplantae</taxon>
        <taxon>Streptophyta</taxon>
        <taxon>Embryophyta</taxon>
        <taxon>Tracheophyta</taxon>
        <taxon>Spermatophyta</taxon>
        <taxon>Magnoliopsida</taxon>
        <taxon>eudicotyledons</taxon>
        <taxon>Gunneridae</taxon>
        <taxon>Pentapetalae</taxon>
        <taxon>Caryophyllales</taxon>
        <taxon>Cactineae</taxon>
        <taxon>Cactaceae</taxon>
        <taxon>Cactoideae</taxon>
        <taxon>Echinocereeae</taxon>
        <taxon>Carnegiea</taxon>
    </lineage>
</organism>
<dbReference type="AlphaFoldDB" id="A0A9Q1Q579"/>
<accession>A0A9Q1Q579</accession>
<name>A0A9Q1Q579_9CARY</name>
<dbReference type="PANTHER" id="PTHR44376">
    <property type="entry name" value="TRANSCRIPTIONAL REGULATOR OF FILAMENTOUS GROWTH FLO8"/>
    <property type="match status" value="1"/>
</dbReference>
<protein>
    <submittedName>
        <fullName evidence="1">Uncharacterized protein</fullName>
    </submittedName>
</protein>
<sequence>MQLRVSTCPSLRLEIQTVHYLHFLDMLIMLCHWIFIRERWTYHAHLTATMRSDCGMSRTTLACVSLNDRHFGRTYVGSHKSRSNKTNQISASTGRLLATAAGNTVNMFDVEIGNFLFDLKGHHSEVCSISWDVTGKYIAFVGEESERFWSVVTGRQCIHEIHSKGNNFQSCTFHPGYPLLVVIGSYQFARQRSARLSKPRSMPEIMEVK</sequence>
<dbReference type="GO" id="GO:0003714">
    <property type="term" value="F:transcription corepressor activity"/>
    <property type="evidence" value="ECO:0007669"/>
    <property type="project" value="InterPro"/>
</dbReference>